<reference evidence="2 3" key="1">
    <citation type="journal article" date="2021" name="BMC Genomics">
        <title>Datura genome reveals duplications of psychoactive alkaloid biosynthetic genes and high mutation rate following tissue culture.</title>
        <authorList>
            <person name="Rajewski A."/>
            <person name="Carter-House D."/>
            <person name="Stajich J."/>
            <person name="Litt A."/>
        </authorList>
    </citation>
    <scope>NUCLEOTIDE SEQUENCE [LARGE SCALE GENOMIC DNA]</scope>
    <source>
        <strain evidence="2">AR-01</strain>
    </source>
</reference>
<dbReference type="Proteomes" id="UP000823775">
    <property type="component" value="Unassembled WGS sequence"/>
</dbReference>
<feature type="region of interest" description="Disordered" evidence="1">
    <location>
        <begin position="1"/>
        <end position="25"/>
    </location>
</feature>
<organism evidence="2 3">
    <name type="scientific">Datura stramonium</name>
    <name type="common">Jimsonweed</name>
    <name type="synonym">Common thornapple</name>
    <dbReference type="NCBI Taxonomy" id="4076"/>
    <lineage>
        <taxon>Eukaryota</taxon>
        <taxon>Viridiplantae</taxon>
        <taxon>Streptophyta</taxon>
        <taxon>Embryophyta</taxon>
        <taxon>Tracheophyta</taxon>
        <taxon>Spermatophyta</taxon>
        <taxon>Magnoliopsida</taxon>
        <taxon>eudicotyledons</taxon>
        <taxon>Gunneridae</taxon>
        <taxon>Pentapetalae</taxon>
        <taxon>asterids</taxon>
        <taxon>lamiids</taxon>
        <taxon>Solanales</taxon>
        <taxon>Solanaceae</taxon>
        <taxon>Solanoideae</taxon>
        <taxon>Datureae</taxon>
        <taxon>Datura</taxon>
    </lineage>
</organism>
<accession>A0ABS8VZU4</accession>
<evidence type="ECO:0000313" key="3">
    <source>
        <dbReference type="Proteomes" id="UP000823775"/>
    </source>
</evidence>
<dbReference type="EMBL" id="JACEIK010006317">
    <property type="protein sequence ID" value="MCE2055492.1"/>
    <property type="molecule type" value="Genomic_DNA"/>
</dbReference>
<keyword evidence="3" id="KW-1185">Reference proteome</keyword>
<comment type="caution">
    <text evidence="2">The sequence shown here is derived from an EMBL/GenBank/DDBJ whole genome shotgun (WGS) entry which is preliminary data.</text>
</comment>
<evidence type="ECO:0000313" key="2">
    <source>
        <dbReference type="EMBL" id="MCE2055492.1"/>
    </source>
</evidence>
<protein>
    <submittedName>
        <fullName evidence="2">Uncharacterized protein</fullName>
    </submittedName>
</protein>
<evidence type="ECO:0000256" key="1">
    <source>
        <dbReference type="SAM" id="MobiDB-lite"/>
    </source>
</evidence>
<feature type="non-terminal residue" evidence="2">
    <location>
        <position position="70"/>
    </location>
</feature>
<proteinExistence type="predicted"/>
<gene>
    <name evidence="2" type="ORF">HAX54_042734</name>
</gene>
<name>A0ABS8VZU4_DATST</name>
<sequence>VLKGKTMHQCKREAKARSKARGRSFTGETTVTIRAHRLRTRLPTMNLRVWVRTLDGILCQPTEHSVKRNT</sequence>
<feature type="non-terminal residue" evidence="2">
    <location>
        <position position="1"/>
    </location>
</feature>